<comment type="caution">
    <text evidence="3">The sequence shown here is derived from an EMBL/GenBank/DDBJ whole genome shotgun (WGS) entry which is preliminary data.</text>
</comment>
<protein>
    <recommendedName>
        <fullName evidence="2">AB hydrolase-1 domain-containing protein</fullName>
    </recommendedName>
</protein>
<organism evidence="3 4">
    <name type="scientific">Mycolicibacterium grossiae</name>
    <dbReference type="NCBI Taxonomy" id="1552759"/>
    <lineage>
        <taxon>Bacteria</taxon>
        <taxon>Bacillati</taxon>
        <taxon>Actinomycetota</taxon>
        <taxon>Actinomycetes</taxon>
        <taxon>Mycobacteriales</taxon>
        <taxon>Mycobacteriaceae</taxon>
        <taxon>Mycolicibacterium</taxon>
    </lineage>
</organism>
<feature type="domain" description="AB hydrolase-1" evidence="2">
    <location>
        <begin position="17"/>
        <end position="252"/>
    </location>
</feature>
<dbReference type="AlphaFoldDB" id="A0A1E8QBE5"/>
<proteinExistence type="predicted"/>
<name>A0A1E8QBE5_9MYCO</name>
<evidence type="ECO:0000313" key="4">
    <source>
        <dbReference type="Proteomes" id="UP000178953"/>
    </source>
</evidence>
<sequence>MAVDGATMYAVTGGHGPAVVLLHGFPETWQTWRGVMASLAPEHRVIVPDLLGVGCSSFAPRYDADAMADAVHAVVRAEGVSPVAVVGHDTGGWAAYAYARSHRGEVSHLVLSGAVLPGFGLDRLLDSPGGLPHLAFFGRPEAPESLISGREREYFGRFIGSETMARSGIVDVYAASYARPGRLTAALGQYRALHDDSAANAAGAGAPLAMPTLALSGGGRDPLVADSLRRVADRVAETAIPGAGHYVQEERPDEVAAALAAFLR</sequence>
<dbReference type="PANTHER" id="PTHR43329">
    <property type="entry name" value="EPOXIDE HYDROLASE"/>
    <property type="match status" value="1"/>
</dbReference>
<keyword evidence="1" id="KW-0378">Hydrolase</keyword>
<evidence type="ECO:0000256" key="1">
    <source>
        <dbReference type="ARBA" id="ARBA00022801"/>
    </source>
</evidence>
<dbReference type="SUPFAM" id="SSF53474">
    <property type="entry name" value="alpha/beta-Hydrolases"/>
    <property type="match status" value="1"/>
</dbReference>
<evidence type="ECO:0000259" key="2">
    <source>
        <dbReference type="Pfam" id="PF00561"/>
    </source>
</evidence>
<dbReference type="PRINTS" id="PR00412">
    <property type="entry name" value="EPOXHYDRLASE"/>
</dbReference>
<dbReference type="EMBL" id="MCHX01000004">
    <property type="protein sequence ID" value="OFJ55364.1"/>
    <property type="molecule type" value="Genomic_DNA"/>
</dbReference>
<dbReference type="InterPro" id="IPR000073">
    <property type="entry name" value="AB_hydrolase_1"/>
</dbReference>
<dbReference type="GO" id="GO:0016787">
    <property type="term" value="F:hydrolase activity"/>
    <property type="evidence" value="ECO:0007669"/>
    <property type="project" value="UniProtKB-KW"/>
</dbReference>
<keyword evidence="4" id="KW-1185">Reference proteome</keyword>
<gene>
    <name evidence="3" type="ORF">BEL07_02295</name>
</gene>
<dbReference type="Gene3D" id="3.40.50.1820">
    <property type="entry name" value="alpha/beta hydrolase"/>
    <property type="match status" value="1"/>
</dbReference>
<dbReference type="Pfam" id="PF00561">
    <property type="entry name" value="Abhydrolase_1"/>
    <property type="match status" value="1"/>
</dbReference>
<accession>A0A1E8QBE5</accession>
<dbReference type="InterPro" id="IPR029058">
    <property type="entry name" value="AB_hydrolase_fold"/>
</dbReference>
<dbReference type="Proteomes" id="UP000178953">
    <property type="component" value="Unassembled WGS sequence"/>
</dbReference>
<evidence type="ECO:0000313" key="3">
    <source>
        <dbReference type="EMBL" id="OFJ55364.1"/>
    </source>
</evidence>
<reference evidence="3 4" key="1">
    <citation type="submission" date="2016-09" db="EMBL/GenBank/DDBJ databases">
        <title>genome sequence of Mycobacterium sp. 739 SCH.</title>
        <authorList>
            <person name="Greninger A.L."/>
            <person name="Qin X."/>
            <person name="Jerome K."/>
            <person name="Vora S."/>
            <person name="Quinn K."/>
        </authorList>
    </citation>
    <scope>NUCLEOTIDE SEQUENCE [LARGE SCALE GENOMIC DNA]</scope>
    <source>
        <strain evidence="3 4">SCH</strain>
    </source>
</reference>
<dbReference type="InterPro" id="IPR000639">
    <property type="entry name" value="Epox_hydrolase-like"/>
</dbReference>